<dbReference type="InterPro" id="IPR002110">
    <property type="entry name" value="Ankyrin_rpt"/>
</dbReference>
<dbReference type="PANTHER" id="PTHR24179">
    <property type="entry name" value="PROTEIN PHOSPHATASE 1 REGULATORY SUBUNIT 12"/>
    <property type="match status" value="1"/>
</dbReference>
<evidence type="ECO:0000256" key="4">
    <source>
        <dbReference type="SAM" id="MobiDB-lite"/>
    </source>
</evidence>
<evidence type="ECO:0000313" key="5">
    <source>
        <dbReference type="Proteomes" id="UP001652581"/>
    </source>
</evidence>
<organism evidence="5 6">
    <name type="scientific">Vicugna pacos</name>
    <name type="common">Alpaca</name>
    <name type="synonym">Lama pacos</name>
    <dbReference type="NCBI Taxonomy" id="30538"/>
    <lineage>
        <taxon>Eukaryota</taxon>
        <taxon>Metazoa</taxon>
        <taxon>Chordata</taxon>
        <taxon>Craniata</taxon>
        <taxon>Vertebrata</taxon>
        <taxon>Euteleostomi</taxon>
        <taxon>Mammalia</taxon>
        <taxon>Eutheria</taxon>
        <taxon>Laurasiatheria</taxon>
        <taxon>Artiodactyla</taxon>
        <taxon>Tylopoda</taxon>
        <taxon>Camelidae</taxon>
        <taxon>Vicugna</taxon>
    </lineage>
</organism>
<name>A0ABM5CBV1_VICPA</name>
<reference evidence="6" key="1">
    <citation type="submission" date="2025-08" db="UniProtKB">
        <authorList>
            <consortium name="RefSeq"/>
        </authorList>
    </citation>
    <scope>IDENTIFICATION</scope>
</reference>
<dbReference type="PRINTS" id="PR01415">
    <property type="entry name" value="ANKYRIN"/>
</dbReference>
<dbReference type="PROSITE" id="PS50297">
    <property type="entry name" value="ANK_REP_REGION"/>
    <property type="match status" value="4"/>
</dbReference>
<protein>
    <submittedName>
        <fullName evidence="6">Protein phosphatase 1 regulatory subunit 16A isoform X1</fullName>
    </submittedName>
</protein>
<sequence length="786" mass="84989">MVELLTGDPGFSRGLGLPVLKMGIVTGTCGGGAAEIPWPVRVCPPRGPISQVSGGIPSTVSGAGLVVWAERMWGSGRGPSRSLLPPQACTTTWSGAENWKNRPDYLSLTFQGGLGQPLQTEAAAAWLSPLGLGVMRWSFAGTPLSCPGLCVSAEGAVGAPAVSSLVAWLLRRGGPPGDTVARPSIPAVPWPLREASPWALGTGTPGLWTHPAQASPAAEPALLPHLLVSPDPQQMGRRCQPWLLPGPTQPPKAWKQTPRQAALVMAEHLELLAEMPTVGRMSTQERLKHAQKRRAHQVKMWAQAEKEAQGKKGWREQKEVTGRLQKRVLFPPSVALLEAAARNDLEEVRHFLESGVSPDLANEDGLTALHQSCIDDFREMVQQLLEAGAKVNARDSECWTPLHAAATCGHLHLVELLIARGADLLAVNTDGNMPYDLCEDEQTLDCLETAMANRGITQDGIEQARALPELHMLDDIRSLLQAGADLDAPQDHGATLLHIAAANGFSKVAALLLEHRASLNAKDHDGWEPLHAAAYWGQVHLVELLVAHGADLNGKSLTDETPLDVCGDEEVRAKLLELKHKHDALLRAQGRQRSLLRRRASSAGSRGKVVRRVSLTQRTSLYRKEHAQEAIVWQQPAPASPELPDEDEDRQTDAELRLPPREEEDPEVARPHNGRVGGPPGRHLYSKRLDQSVSYRQSSPEGTPPDALVRAKAHHTLAELKRQRAVAKLQRPQLEGPEAAESGLPVDSETRQPEEGPGAGGDPPLLKLTAPSEEVPVEKRPCCLLM</sequence>
<keyword evidence="5" id="KW-1185">Reference proteome</keyword>
<feature type="region of interest" description="Disordered" evidence="4">
    <location>
        <begin position="632"/>
        <end position="685"/>
    </location>
</feature>
<dbReference type="Proteomes" id="UP001652581">
    <property type="component" value="Chromosome 25"/>
</dbReference>
<feature type="repeat" description="ANK" evidence="3">
    <location>
        <begin position="492"/>
        <end position="524"/>
    </location>
</feature>
<feature type="repeat" description="ANK" evidence="3">
    <location>
        <begin position="525"/>
        <end position="557"/>
    </location>
</feature>
<evidence type="ECO:0000256" key="2">
    <source>
        <dbReference type="ARBA" id="ARBA00023043"/>
    </source>
</evidence>
<dbReference type="InterPro" id="IPR051226">
    <property type="entry name" value="PP1_Regulatory_Subunit"/>
</dbReference>
<dbReference type="RefSeq" id="XP_072806129.1">
    <property type="nucleotide sequence ID" value="XM_072950028.1"/>
</dbReference>
<feature type="region of interest" description="Disordered" evidence="4">
    <location>
        <begin position="726"/>
        <end position="786"/>
    </location>
</feature>
<dbReference type="Pfam" id="PF12796">
    <property type="entry name" value="Ank_2"/>
    <property type="match status" value="2"/>
</dbReference>
<feature type="repeat" description="ANK" evidence="3">
    <location>
        <begin position="364"/>
        <end position="396"/>
    </location>
</feature>
<dbReference type="SMART" id="SM00248">
    <property type="entry name" value="ANK"/>
    <property type="match status" value="5"/>
</dbReference>
<dbReference type="GeneID" id="102539921"/>
<evidence type="ECO:0000256" key="3">
    <source>
        <dbReference type="PROSITE-ProRule" id="PRU00023"/>
    </source>
</evidence>
<dbReference type="PROSITE" id="PS50088">
    <property type="entry name" value="ANK_REPEAT"/>
    <property type="match status" value="4"/>
</dbReference>
<dbReference type="InterPro" id="IPR036770">
    <property type="entry name" value="Ankyrin_rpt-contain_sf"/>
</dbReference>
<evidence type="ECO:0000256" key="1">
    <source>
        <dbReference type="ARBA" id="ARBA00022737"/>
    </source>
</evidence>
<evidence type="ECO:0000313" key="6">
    <source>
        <dbReference type="RefSeq" id="XP_072806129.1"/>
    </source>
</evidence>
<proteinExistence type="predicted"/>
<dbReference type="Gene3D" id="1.25.40.20">
    <property type="entry name" value="Ankyrin repeat-containing domain"/>
    <property type="match status" value="2"/>
</dbReference>
<feature type="compositionally biased region" description="Basic and acidic residues" evidence="4">
    <location>
        <begin position="776"/>
        <end position="786"/>
    </location>
</feature>
<dbReference type="SUPFAM" id="SSF48403">
    <property type="entry name" value="Ankyrin repeat"/>
    <property type="match status" value="1"/>
</dbReference>
<keyword evidence="1" id="KW-0677">Repeat</keyword>
<keyword evidence="2 3" id="KW-0040">ANK repeat</keyword>
<accession>A0ABM5CBV1</accession>
<dbReference type="PANTHER" id="PTHR24179:SF30">
    <property type="entry name" value="PROTEIN PHOSPHATASE 1 REGULATORY SUBUNIT 16A"/>
    <property type="match status" value="1"/>
</dbReference>
<feature type="repeat" description="ANK" evidence="3">
    <location>
        <begin position="397"/>
        <end position="429"/>
    </location>
</feature>
<gene>
    <name evidence="6" type="primary">PPP1R16A</name>
</gene>
<feature type="compositionally biased region" description="Basic and acidic residues" evidence="4">
    <location>
        <begin position="651"/>
        <end position="661"/>
    </location>
</feature>